<name>T1GIM1_MEGSC</name>
<protein>
    <recommendedName>
        <fullName evidence="3">AMP-dependent synthetase/ligase domain-containing protein</fullName>
    </recommendedName>
</protein>
<dbReference type="InterPro" id="IPR042099">
    <property type="entry name" value="ANL_N_sf"/>
</dbReference>
<reference evidence="2" key="1">
    <citation type="submission" date="2013-02" db="EMBL/GenBank/DDBJ databases">
        <authorList>
            <person name="Hughes D."/>
        </authorList>
    </citation>
    <scope>NUCLEOTIDE SEQUENCE</scope>
    <source>
        <strain>Durham</strain>
        <strain evidence="2">NC isolate 2 -- Noor lab</strain>
    </source>
</reference>
<evidence type="ECO:0000313" key="2">
    <source>
        <dbReference type="Proteomes" id="UP000015102"/>
    </source>
</evidence>
<sequence length="126" mass="14582">MEDVLKLSIIKGNDTFIQPRQIHRLLEENITKYSKNLSIIIDDNDKNISLDVSYMELNAEANKIARFIIDEKNRKKLTSNSDAIWKAGAAYLPIDISFPGDRIRHIFQESKPIMFIVENDEIKSNM</sequence>
<evidence type="ECO:0000313" key="1">
    <source>
        <dbReference type="EnsemblMetazoa" id="MESCA003303-PA"/>
    </source>
</evidence>
<evidence type="ECO:0008006" key="3">
    <source>
        <dbReference type="Google" id="ProtNLM"/>
    </source>
</evidence>
<dbReference type="HOGENOM" id="CLU_1987158_0_0_1"/>
<reference evidence="1" key="2">
    <citation type="submission" date="2015-06" db="UniProtKB">
        <authorList>
            <consortium name="EnsemblMetazoa"/>
        </authorList>
    </citation>
    <scope>IDENTIFICATION</scope>
</reference>
<dbReference type="EMBL" id="CAQQ02108982">
    <property type="status" value="NOT_ANNOTATED_CDS"/>
    <property type="molecule type" value="Genomic_DNA"/>
</dbReference>
<keyword evidence="2" id="KW-1185">Reference proteome</keyword>
<dbReference type="Gene3D" id="3.40.50.12780">
    <property type="entry name" value="N-terminal domain of ligase-like"/>
    <property type="match status" value="1"/>
</dbReference>
<accession>T1GIM1</accession>
<dbReference type="EnsemblMetazoa" id="MESCA003303-RA">
    <property type="protein sequence ID" value="MESCA003303-PA"/>
    <property type="gene ID" value="MESCA003303"/>
</dbReference>
<dbReference type="Proteomes" id="UP000015102">
    <property type="component" value="Unassembled WGS sequence"/>
</dbReference>
<dbReference type="AlphaFoldDB" id="T1GIM1"/>
<dbReference type="SUPFAM" id="SSF56801">
    <property type="entry name" value="Acetyl-CoA synthetase-like"/>
    <property type="match status" value="1"/>
</dbReference>
<proteinExistence type="predicted"/>
<organism evidence="1 2">
    <name type="scientific">Megaselia scalaris</name>
    <name type="common">Humpbacked fly</name>
    <name type="synonym">Phora scalaris</name>
    <dbReference type="NCBI Taxonomy" id="36166"/>
    <lineage>
        <taxon>Eukaryota</taxon>
        <taxon>Metazoa</taxon>
        <taxon>Ecdysozoa</taxon>
        <taxon>Arthropoda</taxon>
        <taxon>Hexapoda</taxon>
        <taxon>Insecta</taxon>
        <taxon>Pterygota</taxon>
        <taxon>Neoptera</taxon>
        <taxon>Endopterygota</taxon>
        <taxon>Diptera</taxon>
        <taxon>Brachycera</taxon>
        <taxon>Muscomorpha</taxon>
        <taxon>Platypezoidea</taxon>
        <taxon>Phoridae</taxon>
        <taxon>Megaseliini</taxon>
        <taxon>Megaselia</taxon>
    </lineage>
</organism>
<dbReference type="STRING" id="36166.T1GIM1"/>